<dbReference type="GO" id="GO:0003735">
    <property type="term" value="F:structural constituent of ribosome"/>
    <property type="evidence" value="ECO:0007669"/>
    <property type="project" value="InterPro"/>
</dbReference>
<sequence>MCMTDPISDMLTRIRNASVIKRESVDVSSSKAKSAILKILKEEGYIKDFKEIPVGSDKASIRIYLKYGPLKQQIINTIERVSKSSRRIYKKTEEIGKIFGGIGTAIYSTSRGIMSDRECRKLKIGGELICIVS</sequence>
<keyword evidence="3 8" id="KW-0694">RNA-binding</keyword>
<comment type="subunit">
    <text evidence="7 8">Part of the 30S ribosomal subunit. Contacts proteins S5 and S12.</text>
</comment>
<name>A0A0H4T3I7_9BACT</name>
<evidence type="ECO:0000256" key="3">
    <source>
        <dbReference type="ARBA" id="ARBA00022884"/>
    </source>
</evidence>
<dbReference type="GO" id="GO:0019843">
    <property type="term" value="F:rRNA binding"/>
    <property type="evidence" value="ECO:0007669"/>
    <property type="project" value="UniProtKB-UniRule"/>
</dbReference>
<dbReference type="GO" id="GO:0006412">
    <property type="term" value="P:translation"/>
    <property type="evidence" value="ECO:0007669"/>
    <property type="project" value="UniProtKB-UniRule"/>
</dbReference>
<dbReference type="Gene3D" id="3.30.1370.30">
    <property type="match status" value="1"/>
</dbReference>
<dbReference type="FunFam" id="3.30.1370.30:FF:000002">
    <property type="entry name" value="30S ribosomal protein S8"/>
    <property type="match status" value="1"/>
</dbReference>
<gene>
    <name evidence="8" type="primary">rpsH</name>
</gene>
<dbReference type="NCBIfam" id="NF001109">
    <property type="entry name" value="PRK00136.1"/>
    <property type="match status" value="1"/>
</dbReference>
<evidence type="ECO:0000256" key="5">
    <source>
        <dbReference type="ARBA" id="ARBA00023274"/>
    </source>
</evidence>
<proteinExistence type="inferred from homology"/>
<dbReference type="EMBL" id="KT006998">
    <property type="protein sequence ID" value="AKQ02218.1"/>
    <property type="molecule type" value="Genomic_DNA"/>
</dbReference>
<dbReference type="AlphaFoldDB" id="A0A0H4T3I7"/>
<evidence type="ECO:0000256" key="8">
    <source>
        <dbReference type="HAMAP-Rule" id="MF_01302"/>
    </source>
</evidence>
<keyword evidence="4 8" id="KW-0689">Ribosomal protein</keyword>
<protein>
    <recommendedName>
        <fullName evidence="6 8">Small ribosomal subunit protein uS8</fullName>
    </recommendedName>
</protein>
<reference evidence="9" key="1">
    <citation type="journal article" date="2015" name="ISME J.">
        <title>Aquifer environment selects for microbial species cohorts in sediment and groundwater.</title>
        <authorList>
            <person name="Hug L.A."/>
            <person name="Thomas B.C."/>
            <person name="Brown C.T."/>
            <person name="Frischkorn K.R."/>
            <person name="Williams K.H."/>
            <person name="Tringe S.G."/>
            <person name="Banfield J.F."/>
        </authorList>
    </citation>
    <scope>NUCLEOTIDE SEQUENCE</scope>
</reference>
<accession>A0A0H4T3I7</accession>
<evidence type="ECO:0000256" key="1">
    <source>
        <dbReference type="ARBA" id="ARBA00006471"/>
    </source>
</evidence>
<comment type="function">
    <text evidence="8">One of the primary rRNA binding proteins, it binds directly to 16S rRNA central domain where it helps coordinate assembly of the platform of the 30S subunit.</text>
</comment>
<evidence type="ECO:0000256" key="4">
    <source>
        <dbReference type="ARBA" id="ARBA00022980"/>
    </source>
</evidence>
<dbReference type="Gene3D" id="3.30.1490.10">
    <property type="match status" value="1"/>
</dbReference>
<keyword evidence="5 8" id="KW-0687">Ribonucleoprotein</keyword>
<evidence type="ECO:0000256" key="2">
    <source>
        <dbReference type="ARBA" id="ARBA00022730"/>
    </source>
</evidence>
<dbReference type="GO" id="GO:1990904">
    <property type="term" value="C:ribonucleoprotein complex"/>
    <property type="evidence" value="ECO:0007669"/>
    <property type="project" value="UniProtKB-KW"/>
</dbReference>
<evidence type="ECO:0000256" key="7">
    <source>
        <dbReference type="ARBA" id="ARBA00046740"/>
    </source>
</evidence>
<dbReference type="Pfam" id="PF00410">
    <property type="entry name" value="Ribosomal_S8"/>
    <property type="match status" value="1"/>
</dbReference>
<dbReference type="InterPro" id="IPR000630">
    <property type="entry name" value="Ribosomal_uS8"/>
</dbReference>
<organism evidence="9">
    <name type="scientific">uncultured planctomycete Rifle_16ft_4_minimus_36480</name>
    <dbReference type="NCBI Taxonomy" id="1665204"/>
    <lineage>
        <taxon>Bacteria</taxon>
        <taxon>Pseudomonadati</taxon>
        <taxon>Planctomycetota</taxon>
        <taxon>Planctomycetia</taxon>
        <taxon>Planctomycetales</taxon>
        <taxon>environmental samples</taxon>
    </lineage>
</organism>
<dbReference type="SUPFAM" id="SSF56047">
    <property type="entry name" value="Ribosomal protein S8"/>
    <property type="match status" value="1"/>
</dbReference>
<evidence type="ECO:0000313" key="9">
    <source>
        <dbReference type="EMBL" id="AKQ02218.1"/>
    </source>
</evidence>
<dbReference type="GO" id="GO:0005840">
    <property type="term" value="C:ribosome"/>
    <property type="evidence" value="ECO:0007669"/>
    <property type="project" value="UniProtKB-KW"/>
</dbReference>
<dbReference type="PANTHER" id="PTHR11758">
    <property type="entry name" value="40S RIBOSOMAL PROTEIN S15A"/>
    <property type="match status" value="1"/>
</dbReference>
<dbReference type="FunFam" id="3.30.1490.10:FF:000001">
    <property type="entry name" value="30S ribosomal protein S8"/>
    <property type="match status" value="1"/>
</dbReference>
<dbReference type="HAMAP" id="MF_01302_B">
    <property type="entry name" value="Ribosomal_uS8_B"/>
    <property type="match status" value="1"/>
</dbReference>
<dbReference type="InterPro" id="IPR035987">
    <property type="entry name" value="Ribosomal_uS8_sf"/>
</dbReference>
<dbReference type="GO" id="GO:0005737">
    <property type="term" value="C:cytoplasm"/>
    <property type="evidence" value="ECO:0007669"/>
    <property type="project" value="UniProtKB-ARBA"/>
</dbReference>
<keyword evidence="2 8" id="KW-0699">rRNA-binding</keyword>
<comment type="similarity">
    <text evidence="1 8">Belongs to the universal ribosomal protein uS8 family.</text>
</comment>
<evidence type="ECO:0000256" key="6">
    <source>
        <dbReference type="ARBA" id="ARBA00035258"/>
    </source>
</evidence>